<dbReference type="AlphaFoldDB" id="A0A165RAN2"/>
<reference evidence="1 2" key="1">
    <citation type="journal article" date="2016" name="Mol. Biol. Evol.">
        <title>Comparative Genomics of Early-Diverging Mushroom-Forming Fungi Provides Insights into the Origins of Lignocellulose Decay Capabilities.</title>
        <authorList>
            <person name="Nagy L.G."/>
            <person name="Riley R."/>
            <person name="Tritt A."/>
            <person name="Adam C."/>
            <person name="Daum C."/>
            <person name="Floudas D."/>
            <person name="Sun H."/>
            <person name="Yadav J.S."/>
            <person name="Pangilinan J."/>
            <person name="Larsson K.H."/>
            <person name="Matsuura K."/>
            <person name="Barry K."/>
            <person name="Labutti K."/>
            <person name="Kuo R."/>
            <person name="Ohm R.A."/>
            <person name="Bhattacharya S.S."/>
            <person name="Shirouzu T."/>
            <person name="Yoshinaga Y."/>
            <person name="Martin F.M."/>
            <person name="Grigoriev I.V."/>
            <person name="Hibbett D.S."/>
        </authorList>
    </citation>
    <scope>NUCLEOTIDE SEQUENCE [LARGE SCALE GENOMIC DNA]</scope>
    <source>
        <strain evidence="1 2">HHB14362 ss-1</strain>
    </source>
</reference>
<evidence type="ECO:0000313" key="1">
    <source>
        <dbReference type="EMBL" id="KZT23538.1"/>
    </source>
</evidence>
<dbReference type="Proteomes" id="UP000076761">
    <property type="component" value="Unassembled WGS sequence"/>
</dbReference>
<gene>
    <name evidence="1" type="ORF">NEOLEDRAFT_535949</name>
</gene>
<keyword evidence="2" id="KW-1185">Reference proteome</keyword>
<dbReference type="InParanoid" id="A0A165RAN2"/>
<organism evidence="1 2">
    <name type="scientific">Neolentinus lepideus HHB14362 ss-1</name>
    <dbReference type="NCBI Taxonomy" id="1314782"/>
    <lineage>
        <taxon>Eukaryota</taxon>
        <taxon>Fungi</taxon>
        <taxon>Dikarya</taxon>
        <taxon>Basidiomycota</taxon>
        <taxon>Agaricomycotina</taxon>
        <taxon>Agaricomycetes</taxon>
        <taxon>Gloeophyllales</taxon>
        <taxon>Gloeophyllaceae</taxon>
        <taxon>Neolentinus</taxon>
    </lineage>
</organism>
<dbReference type="EMBL" id="KV425584">
    <property type="protein sequence ID" value="KZT23538.1"/>
    <property type="molecule type" value="Genomic_DNA"/>
</dbReference>
<accession>A0A165RAN2</accession>
<protein>
    <recommendedName>
        <fullName evidence="3">F-box domain-containing protein</fullName>
    </recommendedName>
</protein>
<dbReference type="OrthoDB" id="3256662at2759"/>
<sequence length="120" mass="13668">MVYPDSWLIPPQRRRGNNTLVVVPHDIWSNIVENFRPSPDLTFRESREDLTSLSLTCRYFCVITRPLLFEEMVFVGGSKNPGVAVRDFTGWFYEAGKKEPGSLGAFVKTSLSSMNIIHKT</sequence>
<proteinExistence type="predicted"/>
<evidence type="ECO:0008006" key="3">
    <source>
        <dbReference type="Google" id="ProtNLM"/>
    </source>
</evidence>
<name>A0A165RAN2_9AGAM</name>
<evidence type="ECO:0000313" key="2">
    <source>
        <dbReference type="Proteomes" id="UP000076761"/>
    </source>
</evidence>